<keyword evidence="4" id="KW-1185">Reference proteome</keyword>
<comment type="caution">
    <text evidence="3">The sequence shown here is derived from an EMBL/GenBank/DDBJ whole genome shotgun (WGS) entry which is preliminary data.</text>
</comment>
<feature type="compositionally biased region" description="Low complexity" evidence="1">
    <location>
        <begin position="74"/>
        <end position="85"/>
    </location>
</feature>
<accession>A0A9W6QSS3</accession>
<organism evidence="3 4">
    <name type="scientific">Actinokineospora globicatena</name>
    <dbReference type="NCBI Taxonomy" id="103729"/>
    <lineage>
        <taxon>Bacteria</taxon>
        <taxon>Bacillati</taxon>
        <taxon>Actinomycetota</taxon>
        <taxon>Actinomycetes</taxon>
        <taxon>Pseudonocardiales</taxon>
        <taxon>Pseudonocardiaceae</taxon>
        <taxon>Actinokineospora</taxon>
    </lineage>
</organism>
<evidence type="ECO:0000313" key="4">
    <source>
        <dbReference type="Proteomes" id="UP001165042"/>
    </source>
</evidence>
<feature type="region of interest" description="Disordered" evidence="1">
    <location>
        <begin position="1"/>
        <end position="85"/>
    </location>
</feature>
<dbReference type="RefSeq" id="WP_285612825.1">
    <property type="nucleotide sequence ID" value="NZ_BSSD01000011.1"/>
</dbReference>
<dbReference type="AlphaFoldDB" id="A0A9W6QSS3"/>
<proteinExistence type="predicted"/>
<evidence type="ECO:0000313" key="3">
    <source>
        <dbReference type="EMBL" id="GLW94902.1"/>
    </source>
</evidence>
<evidence type="ECO:0000256" key="1">
    <source>
        <dbReference type="SAM" id="MobiDB-lite"/>
    </source>
</evidence>
<protein>
    <recommendedName>
        <fullName evidence="2">DUF6292 domain-containing protein</fullName>
    </recommendedName>
</protein>
<reference evidence="3" key="1">
    <citation type="submission" date="2023-02" db="EMBL/GenBank/DDBJ databases">
        <title>Actinokineospora globicatena NBRC 15670.</title>
        <authorList>
            <person name="Ichikawa N."/>
            <person name="Sato H."/>
            <person name="Tonouchi N."/>
        </authorList>
    </citation>
    <scope>NUCLEOTIDE SEQUENCE</scope>
    <source>
        <strain evidence="3">NBRC 15670</strain>
    </source>
</reference>
<dbReference type="EMBL" id="BSSD01000011">
    <property type="protein sequence ID" value="GLW94902.1"/>
    <property type="molecule type" value="Genomic_DNA"/>
</dbReference>
<dbReference type="InterPro" id="IPR046259">
    <property type="entry name" value="DUF6292"/>
</dbReference>
<dbReference type="Pfam" id="PF19809">
    <property type="entry name" value="DUF6292"/>
    <property type="match status" value="1"/>
</dbReference>
<dbReference type="Proteomes" id="UP001165042">
    <property type="component" value="Unassembled WGS sequence"/>
</dbReference>
<name>A0A9W6QSS3_9PSEU</name>
<feature type="compositionally biased region" description="Basic and acidic residues" evidence="1">
    <location>
        <begin position="1"/>
        <end position="36"/>
    </location>
</feature>
<feature type="domain" description="DUF6292" evidence="2">
    <location>
        <begin position="102"/>
        <end position="185"/>
    </location>
</feature>
<gene>
    <name evidence="3" type="ORF">Aglo03_57180</name>
</gene>
<sequence length="219" mass="23480">MTRTEAHRDTAQRDTAQRDTAQRDTAQRDTAQRDTARATTGQAQRNPLRREYRATEPGSAGAPLQRTALERRPATAPRPAVTASVTPPTDIAHALADALRGYVKAVAVALGVPAEGVTCEVTDTVTAYLALGHRATAFPDRDVMLVWDARGWSVSLETDPGERPIVLSASTGDLVPDPATVAGFVSIALARRTARPASPATTEPLDWTQVVERMRGHGR</sequence>
<evidence type="ECO:0000259" key="2">
    <source>
        <dbReference type="Pfam" id="PF19809"/>
    </source>
</evidence>